<comment type="caution">
    <text evidence="2">The sequence shown here is derived from an EMBL/GenBank/DDBJ whole genome shotgun (WGS) entry which is preliminary data.</text>
</comment>
<dbReference type="Gene3D" id="3.40.50.720">
    <property type="entry name" value="NAD(P)-binding Rossmann-like Domain"/>
    <property type="match status" value="1"/>
</dbReference>
<dbReference type="InterPro" id="IPR052228">
    <property type="entry name" value="Sec_Metab_Biosynth_Oxidored"/>
</dbReference>
<dbReference type="GO" id="GO:0016491">
    <property type="term" value="F:oxidoreductase activity"/>
    <property type="evidence" value="ECO:0007669"/>
    <property type="project" value="UniProtKB-KW"/>
</dbReference>
<proteinExistence type="predicted"/>
<evidence type="ECO:0000256" key="1">
    <source>
        <dbReference type="ARBA" id="ARBA00023002"/>
    </source>
</evidence>
<gene>
    <name evidence="2" type="ORF">C8F04DRAFT_1223860</name>
</gene>
<reference evidence="2" key="1">
    <citation type="submission" date="2023-03" db="EMBL/GenBank/DDBJ databases">
        <title>Massive genome expansion in bonnet fungi (Mycena s.s.) driven by repeated elements and novel gene families across ecological guilds.</title>
        <authorList>
            <consortium name="Lawrence Berkeley National Laboratory"/>
            <person name="Harder C.B."/>
            <person name="Miyauchi S."/>
            <person name="Viragh M."/>
            <person name="Kuo A."/>
            <person name="Thoen E."/>
            <person name="Andreopoulos B."/>
            <person name="Lu D."/>
            <person name="Skrede I."/>
            <person name="Drula E."/>
            <person name="Henrissat B."/>
            <person name="Morin E."/>
            <person name="Kohler A."/>
            <person name="Barry K."/>
            <person name="LaButti K."/>
            <person name="Morin E."/>
            <person name="Salamov A."/>
            <person name="Lipzen A."/>
            <person name="Mereny Z."/>
            <person name="Hegedus B."/>
            <person name="Baldrian P."/>
            <person name="Stursova M."/>
            <person name="Weitz H."/>
            <person name="Taylor A."/>
            <person name="Grigoriev I.V."/>
            <person name="Nagy L.G."/>
            <person name="Martin F."/>
            <person name="Kauserud H."/>
        </authorList>
    </citation>
    <scope>NUCLEOTIDE SEQUENCE</scope>
    <source>
        <strain evidence="2">CBHHK200</strain>
    </source>
</reference>
<keyword evidence="3" id="KW-1185">Reference proteome</keyword>
<sequence>MPTLAIVKKFNVSFDASYAPVAVFVGGTSGVGQGMVEAFARSVHGRAHIIIVGRNGYAAADIIARLPRPDEDGWKHEFVSCDASLMANVRALCAEIRAKVKRINFLVITTGYSSMVNIGITSEGLDLHLALRYYQRYVFIHELLPLVQAAHSLSEDSKILCVLGAGRGSPKRPIDLNNLGNTVNPRAGGFTVALRSMIASSGYTDAMLAHFAAQNPGIAFTHIHPGVVRTPTMGADFSGLLTPVSWLINFILHFIAVPQEECAEHMLYALFNGERGLFLRDRYGDVVSALEFEAPVELGESVETSVLNGVPMKGYGASDIGVRRIIEHSETVTRTK</sequence>
<dbReference type="AlphaFoldDB" id="A0AAD6SA78"/>
<keyword evidence="1" id="KW-0560">Oxidoreductase</keyword>
<name>A0AAD6SA78_9AGAR</name>
<evidence type="ECO:0000313" key="2">
    <source>
        <dbReference type="EMBL" id="KAJ7022555.1"/>
    </source>
</evidence>
<dbReference type="PANTHER" id="PTHR47534:SF3">
    <property type="entry name" value="ALCOHOL DEHYDROGENASE-LIKE C-TERMINAL DOMAIN-CONTAINING PROTEIN"/>
    <property type="match status" value="1"/>
</dbReference>
<accession>A0AAD6SA78</accession>
<dbReference type="PANTHER" id="PTHR47534">
    <property type="entry name" value="YALI0E05731P"/>
    <property type="match status" value="1"/>
</dbReference>
<evidence type="ECO:0000313" key="3">
    <source>
        <dbReference type="Proteomes" id="UP001218188"/>
    </source>
</evidence>
<dbReference type="InterPro" id="IPR036291">
    <property type="entry name" value="NAD(P)-bd_dom_sf"/>
</dbReference>
<dbReference type="InterPro" id="IPR002347">
    <property type="entry name" value="SDR_fam"/>
</dbReference>
<dbReference type="Proteomes" id="UP001218188">
    <property type="component" value="Unassembled WGS sequence"/>
</dbReference>
<dbReference type="Pfam" id="PF00106">
    <property type="entry name" value="adh_short"/>
    <property type="match status" value="1"/>
</dbReference>
<organism evidence="2 3">
    <name type="scientific">Mycena alexandri</name>
    <dbReference type="NCBI Taxonomy" id="1745969"/>
    <lineage>
        <taxon>Eukaryota</taxon>
        <taxon>Fungi</taxon>
        <taxon>Dikarya</taxon>
        <taxon>Basidiomycota</taxon>
        <taxon>Agaricomycotina</taxon>
        <taxon>Agaricomycetes</taxon>
        <taxon>Agaricomycetidae</taxon>
        <taxon>Agaricales</taxon>
        <taxon>Marasmiineae</taxon>
        <taxon>Mycenaceae</taxon>
        <taxon>Mycena</taxon>
    </lineage>
</organism>
<dbReference type="EMBL" id="JARJCM010000207">
    <property type="protein sequence ID" value="KAJ7022555.1"/>
    <property type="molecule type" value="Genomic_DNA"/>
</dbReference>
<protein>
    <recommendedName>
        <fullName evidence="4">NAD(P)-binding protein</fullName>
    </recommendedName>
</protein>
<evidence type="ECO:0008006" key="4">
    <source>
        <dbReference type="Google" id="ProtNLM"/>
    </source>
</evidence>
<dbReference type="SUPFAM" id="SSF51735">
    <property type="entry name" value="NAD(P)-binding Rossmann-fold domains"/>
    <property type="match status" value="1"/>
</dbReference>